<dbReference type="Proteomes" id="UP000596049">
    <property type="component" value="Chromosome"/>
</dbReference>
<dbReference type="RefSeq" id="WP_053595748.1">
    <property type="nucleotide sequence ID" value="NZ_CP067341.1"/>
</dbReference>
<accession>A0ABX7ALS7</accession>
<gene>
    <name evidence="1" type="ORF">FJQ98_16155</name>
</gene>
<protein>
    <submittedName>
        <fullName evidence="1">Uncharacterized protein</fullName>
    </submittedName>
</protein>
<organism evidence="1 2">
    <name type="scientific">Lysinibacillus agricola</name>
    <dbReference type="NCBI Taxonomy" id="2590012"/>
    <lineage>
        <taxon>Bacteria</taxon>
        <taxon>Bacillati</taxon>
        <taxon>Bacillota</taxon>
        <taxon>Bacilli</taxon>
        <taxon>Bacillales</taxon>
        <taxon>Bacillaceae</taxon>
        <taxon>Lysinibacillus</taxon>
    </lineage>
</organism>
<evidence type="ECO:0000313" key="1">
    <source>
        <dbReference type="EMBL" id="QQP10779.1"/>
    </source>
</evidence>
<proteinExistence type="predicted"/>
<keyword evidence="2" id="KW-1185">Reference proteome</keyword>
<evidence type="ECO:0000313" key="2">
    <source>
        <dbReference type="Proteomes" id="UP000596049"/>
    </source>
</evidence>
<sequence length="107" mass="11938">MSEKVKVSKEVAEALKTVLPNGNISACIEKHVKGWDYEPKLPLKKLSTEEFARCCLIGYVIEESPEEKLLSTYKLGDMEVEPCGACYQSGIRDTLNILDMKIKGINS</sequence>
<dbReference type="EMBL" id="CP067341">
    <property type="protein sequence ID" value="QQP10779.1"/>
    <property type="molecule type" value="Genomic_DNA"/>
</dbReference>
<name>A0ABX7ALS7_9BACI</name>
<reference evidence="1 2" key="1">
    <citation type="submission" date="2020-01" db="EMBL/GenBank/DDBJ databases">
        <authorList>
            <person name="Liu G."/>
            <person name="Liu B."/>
        </authorList>
    </citation>
    <scope>NUCLEOTIDE SEQUENCE [LARGE SCALE GENOMIC DNA]</scope>
    <source>
        <strain evidence="1 2">FJAT-51161</strain>
    </source>
</reference>